<dbReference type="EC" id="5.2.1.8" evidence="3"/>
<dbReference type="CDD" id="cd00317">
    <property type="entry name" value="cyclophilin"/>
    <property type="match status" value="1"/>
</dbReference>
<organism evidence="5">
    <name type="scientific">Solibacter usitatus (strain Ellin6076)</name>
    <dbReference type="NCBI Taxonomy" id="234267"/>
    <lineage>
        <taxon>Bacteria</taxon>
        <taxon>Pseudomonadati</taxon>
        <taxon>Acidobacteriota</taxon>
        <taxon>Terriglobia</taxon>
        <taxon>Bryobacterales</taxon>
        <taxon>Solibacteraceae</taxon>
        <taxon>Candidatus Solibacter</taxon>
    </lineage>
</organism>
<feature type="domain" description="PPIase cyclophilin-type" evidence="4">
    <location>
        <begin position="31"/>
        <end position="194"/>
    </location>
</feature>
<dbReference type="InterPro" id="IPR002130">
    <property type="entry name" value="Cyclophilin-type_PPIase_dom"/>
</dbReference>
<gene>
    <name evidence="5" type="ordered locus">Acid_3660</name>
</gene>
<evidence type="ECO:0000313" key="5">
    <source>
        <dbReference type="EMBL" id="ABJ84632.1"/>
    </source>
</evidence>
<dbReference type="PROSITE" id="PS50072">
    <property type="entry name" value="CSA_PPIASE_2"/>
    <property type="match status" value="1"/>
</dbReference>
<dbReference type="STRING" id="234267.Acid_3660"/>
<dbReference type="FunCoup" id="Q020M1">
    <property type="interactions" value="461"/>
</dbReference>
<protein>
    <recommendedName>
        <fullName evidence="3">Peptidyl-prolyl cis-trans isomerase</fullName>
        <shortName evidence="3">PPIase</shortName>
        <ecNumber evidence="3">5.2.1.8</ecNumber>
    </recommendedName>
</protein>
<comment type="catalytic activity">
    <reaction evidence="3">
        <text>[protein]-peptidylproline (omega=180) = [protein]-peptidylproline (omega=0)</text>
        <dbReference type="Rhea" id="RHEA:16237"/>
        <dbReference type="Rhea" id="RHEA-COMP:10747"/>
        <dbReference type="Rhea" id="RHEA-COMP:10748"/>
        <dbReference type="ChEBI" id="CHEBI:83833"/>
        <dbReference type="ChEBI" id="CHEBI:83834"/>
        <dbReference type="EC" id="5.2.1.8"/>
    </reaction>
</comment>
<sequence precursor="true">MKTAIFFLLAASCAFSQEPQLPKGLYAVFTTSAGTFTAKLFEKDTPESVRTFVGLAQGTKAWKDPRSGKMVKRPLYDNLLFYRSLPGDMIQSGSPTGTTAYDCGFTIRDEFLPGLRFDHSGALAMANAGSDNTGGCQFFITTGPVPRWNGKYAVFGSVVQGMDVVEKINHLPVHGEEPVNPAKLIHVVINRVGPEPGKR</sequence>
<dbReference type="InterPro" id="IPR029000">
    <property type="entry name" value="Cyclophilin-like_dom_sf"/>
</dbReference>
<dbReference type="AlphaFoldDB" id="Q020M1"/>
<comment type="similarity">
    <text evidence="3">Belongs to the cyclophilin-type PPIase family.</text>
</comment>
<reference evidence="5" key="1">
    <citation type="submission" date="2006-10" db="EMBL/GenBank/DDBJ databases">
        <title>Complete sequence of Solibacter usitatus Ellin6076.</title>
        <authorList>
            <consortium name="US DOE Joint Genome Institute"/>
            <person name="Copeland A."/>
            <person name="Lucas S."/>
            <person name="Lapidus A."/>
            <person name="Barry K."/>
            <person name="Detter J.C."/>
            <person name="Glavina del Rio T."/>
            <person name="Hammon N."/>
            <person name="Israni S."/>
            <person name="Dalin E."/>
            <person name="Tice H."/>
            <person name="Pitluck S."/>
            <person name="Thompson L.S."/>
            <person name="Brettin T."/>
            <person name="Bruce D."/>
            <person name="Han C."/>
            <person name="Tapia R."/>
            <person name="Gilna P."/>
            <person name="Schmutz J."/>
            <person name="Larimer F."/>
            <person name="Land M."/>
            <person name="Hauser L."/>
            <person name="Kyrpides N."/>
            <person name="Mikhailova N."/>
            <person name="Janssen P.H."/>
            <person name="Kuske C.R."/>
            <person name="Richardson P."/>
        </authorList>
    </citation>
    <scope>NUCLEOTIDE SEQUENCE</scope>
    <source>
        <strain evidence="5">Ellin6076</strain>
    </source>
</reference>
<dbReference type="EMBL" id="CP000473">
    <property type="protein sequence ID" value="ABJ84632.1"/>
    <property type="molecule type" value="Genomic_DNA"/>
</dbReference>
<keyword evidence="2 3" id="KW-0413">Isomerase</keyword>
<dbReference type="InParanoid" id="Q020M1"/>
<dbReference type="eggNOG" id="COG0652">
    <property type="taxonomic scope" value="Bacteria"/>
</dbReference>
<dbReference type="OrthoDB" id="9807797at2"/>
<dbReference type="HOGENOM" id="CLU_012062_16_3_0"/>
<dbReference type="GO" id="GO:0003755">
    <property type="term" value="F:peptidyl-prolyl cis-trans isomerase activity"/>
    <property type="evidence" value="ECO:0007669"/>
    <property type="project" value="UniProtKB-UniRule"/>
</dbReference>
<evidence type="ECO:0000256" key="3">
    <source>
        <dbReference type="RuleBase" id="RU363019"/>
    </source>
</evidence>
<dbReference type="KEGG" id="sus:Acid_3660"/>
<evidence type="ECO:0000259" key="4">
    <source>
        <dbReference type="PROSITE" id="PS50072"/>
    </source>
</evidence>
<comment type="function">
    <text evidence="3">PPIases accelerate the folding of proteins. It catalyzes the cis-trans isomerization of proline imidic peptide bonds in oligopeptides.</text>
</comment>
<keyword evidence="1 3" id="KW-0697">Rotamase</keyword>
<dbReference type="SUPFAM" id="SSF50891">
    <property type="entry name" value="Cyclophilin-like"/>
    <property type="match status" value="1"/>
</dbReference>
<proteinExistence type="inferred from homology"/>
<dbReference type="Pfam" id="PF00160">
    <property type="entry name" value="Pro_isomerase"/>
    <property type="match status" value="1"/>
</dbReference>
<accession>Q020M1</accession>
<dbReference type="InterPro" id="IPR044666">
    <property type="entry name" value="Cyclophilin_A-like"/>
</dbReference>
<dbReference type="PANTHER" id="PTHR45625">
    <property type="entry name" value="PEPTIDYL-PROLYL CIS-TRANS ISOMERASE-RELATED"/>
    <property type="match status" value="1"/>
</dbReference>
<dbReference type="Gene3D" id="2.40.100.10">
    <property type="entry name" value="Cyclophilin-like"/>
    <property type="match status" value="1"/>
</dbReference>
<evidence type="ECO:0000256" key="1">
    <source>
        <dbReference type="ARBA" id="ARBA00023110"/>
    </source>
</evidence>
<dbReference type="PRINTS" id="PR00153">
    <property type="entry name" value="CSAPPISMRASE"/>
</dbReference>
<dbReference type="PANTHER" id="PTHR45625:SF4">
    <property type="entry name" value="PEPTIDYLPROLYL ISOMERASE DOMAIN AND WD REPEAT-CONTAINING PROTEIN 1"/>
    <property type="match status" value="1"/>
</dbReference>
<evidence type="ECO:0000256" key="2">
    <source>
        <dbReference type="ARBA" id="ARBA00023235"/>
    </source>
</evidence>
<name>Q020M1_SOLUE</name>